<keyword evidence="2" id="KW-1185">Reference proteome</keyword>
<proteinExistence type="predicted"/>
<organism evidence="1 2">
    <name type="scientific">Paracraurococcus lichenis</name>
    <dbReference type="NCBI Taxonomy" id="3064888"/>
    <lineage>
        <taxon>Bacteria</taxon>
        <taxon>Pseudomonadati</taxon>
        <taxon>Pseudomonadota</taxon>
        <taxon>Alphaproteobacteria</taxon>
        <taxon>Acetobacterales</taxon>
        <taxon>Roseomonadaceae</taxon>
        <taxon>Paracraurococcus</taxon>
    </lineage>
</organism>
<gene>
    <name evidence="1" type="ORF">Q7A36_31710</name>
</gene>
<reference evidence="1 2" key="1">
    <citation type="submission" date="2023-08" db="EMBL/GenBank/DDBJ databases">
        <title>The draft genome sequence of Paracraurococcus sp. LOR1-02.</title>
        <authorList>
            <person name="Kingkaew E."/>
            <person name="Tanasupawat S."/>
        </authorList>
    </citation>
    <scope>NUCLEOTIDE SEQUENCE [LARGE SCALE GENOMIC DNA]</scope>
    <source>
        <strain evidence="1 2">LOR1-02</strain>
    </source>
</reference>
<accession>A0ABT9E9T3</accession>
<dbReference type="PANTHER" id="PTHR36152:SF1">
    <property type="entry name" value="UBIQUITIN-LIKE DOMAIN-CONTAINING PROTEIN"/>
    <property type="match status" value="1"/>
</dbReference>
<dbReference type="Gene3D" id="2.30.110.20">
    <property type="entry name" value="Hcp1-like"/>
    <property type="match status" value="1"/>
</dbReference>
<name>A0ABT9E9T3_9PROT</name>
<evidence type="ECO:0000313" key="1">
    <source>
        <dbReference type="EMBL" id="MDO9712938.1"/>
    </source>
</evidence>
<protein>
    <submittedName>
        <fullName evidence="1">Type VI secretion system tube protein Hcp</fullName>
    </submittedName>
</protein>
<dbReference type="RefSeq" id="WP_305107799.1">
    <property type="nucleotide sequence ID" value="NZ_JAUTWS010000064.1"/>
</dbReference>
<dbReference type="SUPFAM" id="SSF141452">
    <property type="entry name" value="Hcp1-like"/>
    <property type="match status" value="1"/>
</dbReference>
<dbReference type="InterPro" id="IPR053165">
    <property type="entry name" value="HSI-I_assembly_Hcp1"/>
</dbReference>
<dbReference type="InterPro" id="IPR036624">
    <property type="entry name" value="Hcp1-lik_sf"/>
</dbReference>
<evidence type="ECO:0000313" key="2">
    <source>
        <dbReference type="Proteomes" id="UP001243009"/>
    </source>
</evidence>
<dbReference type="Pfam" id="PF05638">
    <property type="entry name" value="T6SS_HCP"/>
    <property type="match status" value="1"/>
</dbReference>
<comment type="caution">
    <text evidence="1">The sequence shown here is derived from an EMBL/GenBank/DDBJ whole genome shotgun (WGS) entry which is preliminary data.</text>
</comment>
<dbReference type="EMBL" id="JAUTWS010000064">
    <property type="protein sequence ID" value="MDO9712938.1"/>
    <property type="molecule type" value="Genomic_DNA"/>
</dbReference>
<sequence>MLYMKYGSKIKGNVTTEGFKDQIELHSVQFGSGRGIGSARGRGANREASEPSLSEVTVTKDWDPVSSSKLFEESVSGKLDNLVELTFTTTGGSSQEMFLVVKLKNCGVSGYSLSSGGDRPSESISLNYDHIEVIPKLVDEKLGTKDGEKVTFDLTKMKANV</sequence>
<dbReference type="Proteomes" id="UP001243009">
    <property type="component" value="Unassembled WGS sequence"/>
</dbReference>
<dbReference type="PANTHER" id="PTHR36152">
    <property type="entry name" value="CYTOPLASMIC PROTEIN-RELATED"/>
    <property type="match status" value="1"/>
</dbReference>
<dbReference type="InterPro" id="IPR008514">
    <property type="entry name" value="T6SS_Hcp"/>
</dbReference>